<comment type="caution">
    <text evidence="1">The sequence shown here is derived from an EMBL/GenBank/DDBJ whole genome shotgun (WGS) entry which is preliminary data.</text>
</comment>
<evidence type="ECO:0000313" key="2">
    <source>
        <dbReference type="Proteomes" id="UP001152755"/>
    </source>
</evidence>
<organism evidence="1 2">
    <name type="scientific">Speluncibacter jeojiensis</name>
    <dbReference type="NCBI Taxonomy" id="2710754"/>
    <lineage>
        <taxon>Bacteria</taxon>
        <taxon>Bacillati</taxon>
        <taxon>Actinomycetota</taxon>
        <taxon>Actinomycetes</taxon>
        <taxon>Mycobacteriales</taxon>
        <taxon>Speluncibacteraceae</taxon>
        <taxon>Speluncibacter</taxon>
    </lineage>
</organism>
<name>A0A9X4LXL5_9ACTN</name>
<dbReference type="EMBL" id="JANRHA010000001">
    <property type="protein sequence ID" value="MDG3013154.1"/>
    <property type="molecule type" value="Genomic_DNA"/>
</dbReference>
<accession>A0A9X4LXL5</accession>
<reference evidence="1" key="1">
    <citation type="submission" date="2022-08" db="EMBL/GenBank/DDBJ databases">
        <title>Genome analysis of Corynebacteriales strain.</title>
        <authorList>
            <person name="Lee S.D."/>
        </authorList>
    </citation>
    <scope>NUCLEOTIDE SEQUENCE</scope>
    <source>
        <strain evidence="1">D3-21</strain>
    </source>
</reference>
<gene>
    <name evidence="1" type="ORF">NVS88_01105</name>
</gene>
<dbReference type="AlphaFoldDB" id="A0A9X4LXL5"/>
<protein>
    <submittedName>
        <fullName evidence="1">Uncharacterized protein</fullName>
    </submittedName>
</protein>
<dbReference type="RefSeq" id="WP_277829506.1">
    <property type="nucleotide sequence ID" value="NZ_JAAIVF010000001.1"/>
</dbReference>
<dbReference type="Proteomes" id="UP001152755">
    <property type="component" value="Unassembled WGS sequence"/>
</dbReference>
<evidence type="ECO:0000313" key="1">
    <source>
        <dbReference type="EMBL" id="MDG3013154.1"/>
    </source>
</evidence>
<proteinExistence type="predicted"/>
<keyword evidence="2" id="KW-1185">Reference proteome</keyword>
<sequence length="107" mass="11376">MSETRDSSPIPGNSPVPAALTARWHRHLARVEKALGRLDVDLVGSGSEADVLRAALDDLLAASRELETVERLVSQRLCDTGRPAAPRRRIAATGTGARRALVGAATR</sequence>